<dbReference type="InterPro" id="IPR012577">
    <property type="entry name" value="NIPSNAP"/>
</dbReference>
<dbReference type="RefSeq" id="WP_138844766.1">
    <property type="nucleotide sequence ID" value="NZ_CP040719.1"/>
</dbReference>
<dbReference type="Gene3D" id="3.30.70.100">
    <property type="match status" value="1"/>
</dbReference>
<accession>A0A7M2XNM9</accession>
<reference evidence="2 3" key="1">
    <citation type="submission" date="2020-10" db="EMBL/GenBank/DDBJ databases">
        <title>Whole genome sequence of oil-degrading bacteria Rhodococcus pyridinivorans strain 5Ap.</title>
        <authorList>
            <person name="Akhremchuk A.E."/>
            <person name="Valentovich L.N."/>
            <person name="Charniauskaya M.I."/>
            <person name="Bukliarevich H.A."/>
            <person name="Titok M.A."/>
        </authorList>
    </citation>
    <scope>NUCLEOTIDE SEQUENCE [LARGE SCALE GENOMIC DNA]</scope>
    <source>
        <strain evidence="2 3">5Ap</strain>
    </source>
</reference>
<dbReference type="Proteomes" id="UP000593818">
    <property type="component" value="Chromosome"/>
</dbReference>
<protein>
    <submittedName>
        <fullName evidence="2">NIPSNAP family protein</fullName>
    </submittedName>
</protein>
<dbReference type="EMBL" id="CP063450">
    <property type="protein sequence ID" value="QOV98451.1"/>
    <property type="molecule type" value="Genomic_DNA"/>
</dbReference>
<dbReference type="SUPFAM" id="SSF54909">
    <property type="entry name" value="Dimeric alpha+beta barrel"/>
    <property type="match status" value="1"/>
</dbReference>
<dbReference type="AlphaFoldDB" id="A0A7M2XNM9"/>
<evidence type="ECO:0000313" key="2">
    <source>
        <dbReference type="EMBL" id="QOV98451.1"/>
    </source>
</evidence>
<evidence type="ECO:0000259" key="1">
    <source>
        <dbReference type="Pfam" id="PF07978"/>
    </source>
</evidence>
<proteinExistence type="predicted"/>
<gene>
    <name evidence="2" type="ORF">INP59_21940</name>
</gene>
<evidence type="ECO:0000313" key="3">
    <source>
        <dbReference type="Proteomes" id="UP000593818"/>
    </source>
</evidence>
<keyword evidence="3" id="KW-1185">Reference proteome</keyword>
<sequence length="109" mass="12411">MIYEIREYVAVPGKLSAIIDLFTNHTARMFKRYDMELISAGHTLIGENSFGELVYTVRFANLAELENKWSQMLADPEWQQAFAAAESDGPLIRTMRRRVIDGSSIEEAP</sequence>
<feature type="domain" description="NIPSNAP" evidence="1">
    <location>
        <begin position="3"/>
        <end position="100"/>
    </location>
</feature>
<dbReference type="Pfam" id="PF07978">
    <property type="entry name" value="NIPSNAP"/>
    <property type="match status" value="1"/>
</dbReference>
<name>A0A7M2XNM9_9NOCA</name>
<organism evidence="2 3">
    <name type="scientific">Rhodococcus pyridinivorans</name>
    <dbReference type="NCBI Taxonomy" id="103816"/>
    <lineage>
        <taxon>Bacteria</taxon>
        <taxon>Bacillati</taxon>
        <taxon>Actinomycetota</taxon>
        <taxon>Actinomycetes</taxon>
        <taxon>Mycobacteriales</taxon>
        <taxon>Nocardiaceae</taxon>
        <taxon>Rhodococcus</taxon>
    </lineage>
</organism>
<dbReference type="InterPro" id="IPR011008">
    <property type="entry name" value="Dimeric_a/b-barrel"/>
</dbReference>